<organism evidence="2 3">
    <name type="scientific">Actinoallomurus vinaceus</name>
    <dbReference type="NCBI Taxonomy" id="1080074"/>
    <lineage>
        <taxon>Bacteria</taxon>
        <taxon>Bacillati</taxon>
        <taxon>Actinomycetota</taxon>
        <taxon>Actinomycetes</taxon>
        <taxon>Streptosporangiales</taxon>
        <taxon>Thermomonosporaceae</taxon>
        <taxon>Actinoallomurus</taxon>
    </lineage>
</organism>
<name>A0ABP8UM84_9ACTN</name>
<dbReference type="EMBL" id="BAABHK010000012">
    <property type="protein sequence ID" value="GAA4633493.1"/>
    <property type="molecule type" value="Genomic_DNA"/>
</dbReference>
<accession>A0ABP8UM84</accession>
<keyword evidence="3" id="KW-1185">Reference proteome</keyword>
<evidence type="ECO:0000256" key="1">
    <source>
        <dbReference type="SAM" id="MobiDB-lite"/>
    </source>
</evidence>
<proteinExistence type="predicted"/>
<evidence type="ECO:0000313" key="3">
    <source>
        <dbReference type="Proteomes" id="UP001501442"/>
    </source>
</evidence>
<sequence length="226" mass="23356">MIPTDSPVTARVVLFGDTDDAVAKLARALSSGPADATLGSALRGLSAATRETATREIAATGTGLLELDLGGLLVTGWQRYRALVEAGHRTAAAPGRQEIVDIITHRIGASANPQVDLLVNDVRVATIHFGLGLEFQVRALTAVVRSGRIVALESGRCKVTASLSIEGVEVASQTAESELRLLVHVGAGIPLVPEAPNVNAPPPGHGFPGAPRRSGPVPPGRSGRIR</sequence>
<protein>
    <submittedName>
        <fullName evidence="2">Uncharacterized protein</fullName>
    </submittedName>
</protein>
<comment type="caution">
    <text evidence="2">The sequence shown here is derived from an EMBL/GenBank/DDBJ whole genome shotgun (WGS) entry which is preliminary data.</text>
</comment>
<dbReference type="RefSeq" id="WP_345436487.1">
    <property type="nucleotide sequence ID" value="NZ_BAABHK010000012.1"/>
</dbReference>
<evidence type="ECO:0000313" key="2">
    <source>
        <dbReference type="EMBL" id="GAA4633493.1"/>
    </source>
</evidence>
<dbReference type="Proteomes" id="UP001501442">
    <property type="component" value="Unassembled WGS sequence"/>
</dbReference>
<feature type="region of interest" description="Disordered" evidence="1">
    <location>
        <begin position="196"/>
        <end position="226"/>
    </location>
</feature>
<reference evidence="3" key="1">
    <citation type="journal article" date="2019" name="Int. J. Syst. Evol. Microbiol.">
        <title>The Global Catalogue of Microorganisms (GCM) 10K type strain sequencing project: providing services to taxonomists for standard genome sequencing and annotation.</title>
        <authorList>
            <consortium name="The Broad Institute Genomics Platform"/>
            <consortium name="The Broad Institute Genome Sequencing Center for Infectious Disease"/>
            <person name="Wu L."/>
            <person name="Ma J."/>
        </authorList>
    </citation>
    <scope>NUCLEOTIDE SEQUENCE [LARGE SCALE GENOMIC DNA]</scope>
    <source>
        <strain evidence="3">JCM 17939</strain>
    </source>
</reference>
<gene>
    <name evidence="2" type="ORF">GCM10023196_071220</name>
</gene>